<organism evidence="6 7">
    <name type="scientific">Candidatus Sysuiplasma superficiale</name>
    <dbReference type="NCBI Taxonomy" id="2823368"/>
    <lineage>
        <taxon>Archaea</taxon>
        <taxon>Methanobacteriati</taxon>
        <taxon>Thermoplasmatota</taxon>
        <taxon>Thermoplasmata</taxon>
        <taxon>Candidatus Sysuiplasmatales</taxon>
        <taxon>Candidatus Sysuiplasmataceae</taxon>
        <taxon>Candidatus Sysuiplasma</taxon>
    </lineage>
</organism>
<dbReference type="PANTHER" id="PTHR10584">
    <property type="entry name" value="SUGAR KINASE"/>
    <property type="match status" value="1"/>
</dbReference>
<dbReference type="EMBL" id="JAGVSJ010000008">
    <property type="protein sequence ID" value="MBX8631749.1"/>
    <property type="molecule type" value="Genomic_DNA"/>
</dbReference>
<dbReference type="Proteomes" id="UP000750197">
    <property type="component" value="Unassembled WGS sequence"/>
</dbReference>
<protein>
    <submittedName>
        <fullName evidence="6">Carbohydrate kinase family protein</fullName>
    </submittedName>
</protein>
<dbReference type="Pfam" id="PF00294">
    <property type="entry name" value="PfkB"/>
    <property type="match status" value="1"/>
</dbReference>
<name>A0A8J8CFE0_9ARCH</name>
<dbReference type="PANTHER" id="PTHR10584:SF166">
    <property type="entry name" value="RIBOKINASE"/>
    <property type="match status" value="1"/>
</dbReference>
<evidence type="ECO:0000256" key="2">
    <source>
        <dbReference type="ARBA" id="ARBA00022679"/>
    </source>
</evidence>
<dbReference type="EMBL" id="JAHEAC010000004">
    <property type="protein sequence ID" value="MBX8643316.1"/>
    <property type="molecule type" value="Genomic_DNA"/>
</dbReference>
<accession>A0A8J8CFE0</accession>
<dbReference type="InterPro" id="IPR011611">
    <property type="entry name" value="PfkB_dom"/>
</dbReference>
<dbReference type="AlphaFoldDB" id="A0A8J8CFE0"/>
<evidence type="ECO:0000259" key="4">
    <source>
        <dbReference type="Pfam" id="PF00294"/>
    </source>
</evidence>
<dbReference type="Gene3D" id="3.40.1190.20">
    <property type="match status" value="1"/>
</dbReference>
<evidence type="ECO:0000256" key="3">
    <source>
        <dbReference type="ARBA" id="ARBA00022777"/>
    </source>
</evidence>
<evidence type="ECO:0000256" key="1">
    <source>
        <dbReference type="ARBA" id="ARBA00010688"/>
    </source>
</evidence>
<keyword evidence="2" id="KW-0808">Transferase</keyword>
<dbReference type="GO" id="GO:0016301">
    <property type="term" value="F:kinase activity"/>
    <property type="evidence" value="ECO:0007669"/>
    <property type="project" value="UniProtKB-KW"/>
</dbReference>
<evidence type="ECO:0000313" key="6">
    <source>
        <dbReference type="EMBL" id="MBX8643316.1"/>
    </source>
</evidence>
<dbReference type="InterPro" id="IPR029056">
    <property type="entry name" value="Ribokinase-like"/>
</dbReference>
<feature type="domain" description="Carbohydrate kinase PfkB" evidence="4">
    <location>
        <begin position="8"/>
        <end position="285"/>
    </location>
</feature>
<dbReference type="Proteomes" id="UP000716004">
    <property type="component" value="Unassembled WGS sequence"/>
</dbReference>
<proteinExistence type="inferred from homology"/>
<keyword evidence="3 6" id="KW-0418">Kinase</keyword>
<sequence>MRKEIDLLLVGDAVLDIYFRIDSFPLSSEVVESSPTLDIIPGAMCTVAITSSRMGLRTALLDTVGCDCNGSLLLDSLKNEGVETGYVRRSAKCRTSVCAVIVANSHRHSFIGWSDPINHIAHATRRSIISRARMLFFDGYTLASGAGTLKSMRKVLDICSSENVTVAFDPGPLIADIPSPDVFCVASDIIFLNSEEKRIFDRMVQKRRLDFSDKLIVEKMGALGSRCHNAGQTIHSRGVRLDRIDNTVGAGDVFDAVFLWALFMGLDVRSCLDAANFAAAKRVSSGAISGIVSRNEVLGYINVHKQRVI</sequence>
<evidence type="ECO:0000313" key="5">
    <source>
        <dbReference type="EMBL" id="MBX8631749.1"/>
    </source>
</evidence>
<reference evidence="6" key="1">
    <citation type="submission" date="2021-05" db="EMBL/GenBank/DDBJ databases">
        <title>Genomic insights into ecological role and evolution of a novel Thermoplasmata order Candidatus Sysuiplasmatales.</title>
        <authorList>
            <person name="Yuan Y."/>
        </authorList>
    </citation>
    <scope>NUCLEOTIDE SEQUENCE</scope>
    <source>
        <strain evidence="6">TUT19-bin139</strain>
        <strain evidence="5">YP2-bin.285</strain>
    </source>
</reference>
<comment type="similarity">
    <text evidence="1">Belongs to the carbohydrate kinase PfkB family.</text>
</comment>
<dbReference type="SUPFAM" id="SSF53613">
    <property type="entry name" value="Ribokinase-like"/>
    <property type="match status" value="1"/>
</dbReference>
<comment type="caution">
    <text evidence="6">The sequence shown here is derived from an EMBL/GenBank/DDBJ whole genome shotgun (WGS) entry which is preliminary data.</text>
</comment>
<gene>
    <name evidence="5" type="ORF">J9259_04420</name>
    <name evidence="6" type="ORF">KIY12_01100</name>
</gene>
<evidence type="ECO:0000313" key="7">
    <source>
        <dbReference type="Proteomes" id="UP000750197"/>
    </source>
</evidence>